<dbReference type="EMBL" id="WHUW01000006">
    <property type="protein sequence ID" value="KAF8444873.1"/>
    <property type="molecule type" value="Genomic_DNA"/>
</dbReference>
<keyword evidence="2" id="KW-1185">Reference proteome</keyword>
<accession>A0AAD4C073</accession>
<reference evidence="1" key="2">
    <citation type="journal article" date="2020" name="Nat. Commun.">
        <title>Large-scale genome sequencing of mycorrhizal fungi provides insights into the early evolution of symbiotic traits.</title>
        <authorList>
            <person name="Miyauchi S."/>
            <person name="Kiss E."/>
            <person name="Kuo A."/>
            <person name="Drula E."/>
            <person name="Kohler A."/>
            <person name="Sanchez-Garcia M."/>
            <person name="Morin E."/>
            <person name="Andreopoulos B."/>
            <person name="Barry K.W."/>
            <person name="Bonito G."/>
            <person name="Buee M."/>
            <person name="Carver A."/>
            <person name="Chen C."/>
            <person name="Cichocki N."/>
            <person name="Clum A."/>
            <person name="Culley D."/>
            <person name="Crous P.W."/>
            <person name="Fauchery L."/>
            <person name="Girlanda M."/>
            <person name="Hayes R.D."/>
            <person name="Keri Z."/>
            <person name="LaButti K."/>
            <person name="Lipzen A."/>
            <person name="Lombard V."/>
            <person name="Magnuson J."/>
            <person name="Maillard F."/>
            <person name="Murat C."/>
            <person name="Nolan M."/>
            <person name="Ohm R.A."/>
            <person name="Pangilinan J."/>
            <person name="Pereira M.F."/>
            <person name="Perotto S."/>
            <person name="Peter M."/>
            <person name="Pfister S."/>
            <person name="Riley R."/>
            <person name="Sitrit Y."/>
            <person name="Stielow J.B."/>
            <person name="Szollosi G."/>
            <person name="Zifcakova L."/>
            <person name="Stursova M."/>
            <person name="Spatafora J.W."/>
            <person name="Tedersoo L."/>
            <person name="Vaario L.M."/>
            <person name="Yamada A."/>
            <person name="Yan M."/>
            <person name="Wang P."/>
            <person name="Xu J."/>
            <person name="Bruns T."/>
            <person name="Baldrian P."/>
            <person name="Vilgalys R."/>
            <person name="Dunand C."/>
            <person name="Henrissat B."/>
            <person name="Grigoriev I.V."/>
            <person name="Hibbett D."/>
            <person name="Nagy L.G."/>
            <person name="Martin F.M."/>
        </authorList>
    </citation>
    <scope>NUCLEOTIDE SEQUENCE</scope>
    <source>
        <strain evidence="1">BED1</strain>
    </source>
</reference>
<dbReference type="Proteomes" id="UP001194468">
    <property type="component" value="Unassembled WGS sequence"/>
</dbReference>
<protein>
    <submittedName>
        <fullName evidence="1">Uncharacterized protein</fullName>
    </submittedName>
</protein>
<evidence type="ECO:0000313" key="1">
    <source>
        <dbReference type="EMBL" id="KAF8444873.1"/>
    </source>
</evidence>
<name>A0AAD4C073_BOLED</name>
<evidence type="ECO:0000313" key="2">
    <source>
        <dbReference type="Proteomes" id="UP001194468"/>
    </source>
</evidence>
<proteinExistence type="predicted"/>
<dbReference type="AlphaFoldDB" id="A0AAD4C073"/>
<comment type="caution">
    <text evidence="1">The sequence shown here is derived from an EMBL/GenBank/DDBJ whole genome shotgun (WGS) entry which is preliminary data.</text>
</comment>
<sequence>MIGPKVRLRVRGKRCSFVSSVVKVGNRRPDSELDAATDSGAPGTVTHWSWNVDEPFSRPSIADDEPFEILIERRFLFGYERIRRTKSVTAEEVRSLS</sequence>
<reference evidence="1" key="1">
    <citation type="submission" date="2019-10" db="EMBL/GenBank/DDBJ databases">
        <authorList>
            <consortium name="DOE Joint Genome Institute"/>
            <person name="Kuo A."/>
            <person name="Miyauchi S."/>
            <person name="Kiss E."/>
            <person name="Drula E."/>
            <person name="Kohler A."/>
            <person name="Sanchez-Garcia M."/>
            <person name="Andreopoulos B."/>
            <person name="Barry K.W."/>
            <person name="Bonito G."/>
            <person name="Buee M."/>
            <person name="Carver A."/>
            <person name="Chen C."/>
            <person name="Cichocki N."/>
            <person name="Clum A."/>
            <person name="Culley D."/>
            <person name="Crous P.W."/>
            <person name="Fauchery L."/>
            <person name="Girlanda M."/>
            <person name="Hayes R."/>
            <person name="Keri Z."/>
            <person name="LaButti K."/>
            <person name="Lipzen A."/>
            <person name="Lombard V."/>
            <person name="Magnuson J."/>
            <person name="Maillard F."/>
            <person name="Morin E."/>
            <person name="Murat C."/>
            <person name="Nolan M."/>
            <person name="Ohm R."/>
            <person name="Pangilinan J."/>
            <person name="Pereira M."/>
            <person name="Perotto S."/>
            <person name="Peter M."/>
            <person name="Riley R."/>
            <person name="Sitrit Y."/>
            <person name="Stielow B."/>
            <person name="Szollosi G."/>
            <person name="Zifcakova L."/>
            <person name="Stursova M."/>
            <person name="Spatafora J.W."/>
            <person name="Tedersoo L."/>
            <person name="Vaario L.-M."/>
            <person name="Yamada A."/>
            <person name="Yan M."/>
            <person name="Wang P."/>
            <person name="Xu J."/>
            <person name="Bruns T."/>
            <person name="Baldrian P."/>
            <person name="Vilgalys R."/>
            <person name="Henrissat B."/>
            <person name="Grigoriev I.V."/>
            <person name="Hibbett D."/>
            <person name="Nagy L.G."/>
            <person name="Martin F.M."/>
        </authorList>
    </citation>
    <scope>NUCLEOTIDE SEQUENCE</scope>
    <source>
        <strain evidence="1">BED1</strain>
    </source>
</reference>
<organism evidence="1 2">
    <name type="scientific">Boletus edulis BED1</name>
    <dbReference type="NCBI Taxonomy" id="1328754"/>
    <lineage>
        <taxon>Eukaryota</taxon>
        <taxon>Fungi</taxon>
        <taxon>Dikarya</taxon>
        <taxon>Basidiomycota</taxon>
        <taxon>Agaricomycotina</taxon>
        <taxon>Agaricomycetes</taxon>
        <taxon>Agaricomycetidae</taxon>
        <taxon>Boletales</taxon>
        <taxon>Boletineae</taxon>
        <taxon>Boletaceae</taxon>
        <taxon>Boletoideae</taxon>
        <taxon>Boletus</taxon>
    </lineage>
</organism>
<gene>
    <name evidence="1" type="ORF">L210DRAFT_943577</name>
</gene>